<feature type="transmembrane region" description="Helical" evidence="1">
    <location>
        <begin position="161"/>
        <end position="182"/>
    </location>
</feature>
<dbReference type="InterPro" id="IPR052712">
    <property type="entry name" value="Acid_resist_chaperone_HdeD"/>
</dbReference>
<feature type="transmembrane region" description="Helical" evidence="1">
    <location>
        <begin position="47"/>
        <end position="70"/>
    </location>
</feature>
<comment type="caution">
    <text evidence="2">The sequence shown here is derived from an EMBL/GenBank/DDBJ whole genome shotgun (WGS) entry which is preliminary data.</text>
</comment>
<dbReference type="Proteomes" id="UP000789704">
    <property type="component" value="Unassembled WGS sequence"/>
</dbReference>
<proteinExistence type="predicted"/>
<feature type="transmembrane region" description="Helical" evidence="1">
    <location>
        <begin position="77"/>
        <end position="96"/>
    </location>
</feature>
<organism evidence="2 3">
    <name type="scientific">Paraburkholderia saeva</name>
    <dbReference type="NCBI Taxonomy" id="2777537"/>
    <lineage>
        <taxon>Bacteria</taxon>
        <taxon>Pseudomonadati</taxon>
        <taxon>Pseudomonadota</taxon>
        <taxon>Betaproteobacteria</taxon>
        <taxon>Burkholderiales</taxon>
        <taxon>Burkholderiaceae</taxon>
        <taxon>Paraburkholderia</taxon>
    </lineage>
</organism>
<dbReference type="Pfam" id="PF03729">
    <property type="entry name" value="DUF308"/>
    <property type="match status" value="1"/>
</dbReference>
<dbReference type="EMBL" id="CAJQZC010000002">
    <property type="protein sequence ID" value="CAG4892023.1"/>
    <property type="molecule type" value="Genomic_DNA"/>
</dbReference>
<evidence type="ECO:0008006" key="4">
    <source>
        <dbReference type="Google" id="ProtNLM"/>
    </source>
</evidence>
<dbReference type="GO" id="GO:0005886">
    <property type="term" value="C:plasma membrane"/>
    <property type="evidence" value="ECO:0007669"/>
    <property type="project" value="TreeGrafter"/>
</dbReference>
<gene>
    <name evidence="2" type="ORF">LMG31841_01531</name>
</gene>
<protein>
    <recommendedName>
        <fullName evidence="4">HdeD family acid-resistance protein</fullName>
    </recommendedName>
</protein>
<dbReference type="RefSeq" id="WP_228875520.1">
    <property type="nucleotide sequence ID" value="NZ_CAJQYZ010000009.1"/>
</dbReference>
<feature type="transmembrane region" description="Helical" evidence="1">
    <location>
        <begin position="21"/>
        <end position="41"/>
    </location>
</feature>
<feature type="transmembrane region" description="Helical" evidence="1">
    <location>
        <begin position="102"/>
        <end position="122"/>
    </location>
</feature>
<reference evidence="2" key="1">
    <citation type="submission" date="2021-04" db="EMBL/GenBank/DDBJ databases">
        <authorList>
            <person name="Vanwijnsberghe S."/>
        </authorList>
    </citation>
    <scope>NUCLEOTIDE SEQUENCE</scope>
    <source>
        <strain evidence="2">LMG 31841</strain>
    </source>
</reference>
<name>A0A9N8RUT1_9BURK</name>
<dbReference type="InterPro" id="IPR005325">
    <property type="entry name" value="DUF308_memb"/>
</dbReference>
<evidence type="ECO:0000256" key="1">
    <source>
        <dbReference type="SAM" id="Phobius"/>
    </source>
</evidence>
<dbReference type="PANTHER" id="PTHR34989:SF1">
    <property type="entry name" value="PROTEIN HDED"/>
    <property type="match status" value="1"/>
</dbReference>
<keyword evidence="1" id="KW-0472">Membrane</keyword>
<keyword evidence="3" id="KW-1185">Reference proteome</keyword>
<sequence>MLKHPVLSELPPGLSTLSAHWGWLLFRGIAAVAFGILAFVWPDLTLASLVVVWGAYAVVDGAFALVYGIGGAGRRRWMYVLVGLTGIVAGLAALFWPSIAIVAFMMIVGYWALIAGICEIIYAIQYRRAQAHPWLVGLSGFLSVVIGLVIVMFFYPDGVISVAWLAGGYAIAYGILMTCAAAQLRRFQRRLTA</sequence>
<evidence type="ECO:0000313" key="2">
    <source>
        <dbReference type="EMBL" id="CAG4892023.1"/>
    </source>
</evidence>
<dbReference type="AlphaFoldDB" id="A0A9N8RUT1"/>
<feature type="transmembrane region" description="Helical" evidence="1">
    <location>
        <begin position="134"/>
        <end position="155"/>
    </location>
</feature>
<keyword evidence="1" id="KW-1133">Transmembrane helix</keyword>
<dbReference type="PANTHER" id="PTHR34989">
    <property type="entry name" value="PROTEIN HDED"/>
    <property type="match status" value="1"/>
</dbReference>
<evidence type="ECO:0000313" key="3">
    <source>
        <dbReference type="Proteomes" id="UP000789704"/>
    </source>
</evidence>
<keyword evidence="1" id="KW-0812">Transmembrane</keyword>
<accession>A0A9N8RUT1</accession>